<protein>
    <submittedName>
        <fullName evidence="2">Uncharacterized protein</fullName>
    </submittedName>
</protein>
<keyword evidence="1" id="KW-0472">Membrane</keyword>
<keyword evidence="1" id="KW-0812">Transmembrane</keyword>
<dbReference type="Proteomes" id="UP001328107">
    <property type="component" value="Unassembled WGS sequence"/>
</dbReference>
<feature type="non-terminal residue" evidence="2">
    <location>
        <position position="159"/>
    </location>
</feature>
<dbReference type="AlphaFoldDB" id="A0AAN5CW85"/>
<sequence length="159" mass="18370">MNARFVHSLTLAAFLLQYITWPLFGIYDLFDIYGMECVLSVVIIISSVMHLLYFDRVVRNGDKNFAGCFFCFEVTVTASQWLLFWYKVVYCYFPDFPVFIAPLIMQTSTCLDLYMNKPNVDAERSNAIDKDGENQAKQILLAAFPIAAFPLQAMFYLFL</sequence>
<keyword evidence="3" id="KW-1185">Reference proteome</keyword>
<comment type="caution">
    <text evidence="2">The sequence shown here is derived from an EMBL/GenBank/DDBJ whole genome shotgun (WGS) entry which is preliminary data.</text>
</comment>
<evidence type="ECO:0000313" key="2">
    <source>
        <dbReference type="EMBL" id="GMR51460.1"/>
    </source>
</evidence>
<reference evidence="3" key="1">
    <citation type="submission" date="2022-10" db="EMBL/GenBank/DDBJ databases">
        <title>Genome assembly of Pristionchus species.</title>
        <authorList>
            <person name="Yoshida K."/>
            <person name="Sommer R.J."/>
        </authorList>
    </citation>
    <scope>NUCLEOTIDE SEQUENCE [LARGE SCALE GENOMIC DNA]</scope>
    <source>
        <strain evidence="3">RS5460</strain>
    </source>
</reference>
<feature type="transmembrane region" description="Helical" evidence="1">
    <location>
        <begin position="139"/>
        <end position="158"/>
    </location>
</feature>
<accession>A0AAN5CW85</accession>
<feature type="transmembrane region" description="Helical" evidence="1">
    <location>
        <begin position="32"/>
        <end position="53"/>
    </location>
</feature>
<dbReference type="EMBL" id="BTRK01000005">
    <property type="protein sequence ID" value="GMR51460.1"/>
    <property type="molecule type" value="Genomic_DNA"/>
</dbReference>
<name>A0AAN5CW85_9BILA</name>
<evidence type="ECO:0000313" key="3">
    <source>
        <dbReference type="Proteomes" id="UP001328107"/>
    </source>
</evidence>
<evidence type="ECO:0000256" key="1">
    <source>
        <dbReference type="SAM" id="Phobius"/>
    </source>
</evidence>
<proteinExistence type="predicted"/>
<keyword evidence="1" id="KW-1133">Transmembrane helix</keyword>
<gene>
    <name evidence="2" type="ORF">PMAYCL1PPCAC_21655</name>
</gene>
<organism evidence="2 3">
    <name type="scientific">Pristionchus mayeri</name>
    <dbReference type="NCBI Taxonomy" id="1317129"/>
    <lineage>
        <taxon>Eukaryota</taxon>
        <taxon>Metazoa</taxon>
        <taxon>Ecdysozoa</taxon>
        <taxon>Nematoda</taxon>
        <taxon>Chromadorea</taxon>
        <taxon>Rhabditida</taxon>
        <taxon>Rhabditina</taxon>
        <taxon>Diplogasteromorpha</taxon>
        <taxon>Diplogasteroidea</taxon>
        <taxon>Neodiplogasteridae</taxon>
        <taxon>Pristionchus</taxon>
    </lineage>
</organism>